<evidence type="ECO:0000256" key="2">
    <source>
        <dbReference type="ARBA" id="ARBA00022475"/>
    </source>
</evidence>
<dbReference type="GO" id="GO:0009636">
    <property type="term" value="P:response to toxic substance"/>
    <property type="evidence" value="ECO:0007669"/>
    <property type="project" value="InterPro"/>
</dbReference>
<dbReference type="RefSeq" id="WP_090668407.1">
    <property type="nucleotide sequence ID" value="NZ_FOUF01000012.1"/>
</dbReference>
<dbReference type="AlphaFoldDB" id="A0A1I4PSI4"/>
<proteinExistence type="inferred from homology"/>
<evidence type="ECO:0000256" key="1">
    <source>
        <dbReference type="ARBA" id="ARBA00010296"/>
    </source>
</evidence>
<comment type="similarity">
    <text evidence="1">Belongs to the EcnA/EcnB lipoprotein family.</text>
</comment>
<keyword evidence="2" id="KW-1003">Cell membrane</keyword>
<sequence>MRKLSVTFGMLMIVLLLSGCHTMQGFGKDIQKGGEVIEKSAQ</sequence>
<keyword evidence="8" id="KW-1185">Reference proteome</keyword>
<dbReference type="Proteomes" id="UP000199561">
    <property type="component" value="Unassembled WGS sequence"/>
</dbReference>
<keyword evidence="4" id="KW-0472">Membrane</keyword>
<dbReference type="EMBL" id="FOUF01000012">
    <property type="protein sequence ID" value="SFM30728.1"/>
    <property type="molecule type" value="Genomic_DNA"/>
</dbReference>
<keyword evidence="6" id="KW-0449">Lipoprotein</keyword>
<accession>A0A1I4PSI4</accession>
<evidence type="ECO:0000313" key="7">
    <source>
        <dbReference type="EMBL" id="SFM30728.1"/>
    </source>
</evidence>
<organism evidence="7 8">
    <name type="scientific">Nitrosomonas nitrosa</name>
    <dbReference type="NCBI Taxonomy" id="52442"/>
    <lineage>
        <taxon>Bacteria</taxon>
        <taxon>Pseudomonadati</taxon>
        <taxon>Pseudomonadota</taxon>
        <taxon>Betaproteobacteria</taxon>
        <taxon>Nitrosomonadales</taxon>
        <taxon>Nitrosomonadaceae</taxon>
        <taxon>Nitrosomonas</taxon>
    </lineage>
</organism>
<reference evidence="7 8" key="1">
    <citation type="submission" date="2016-10" db="EMBL/GenBank/DDBJ databases">
        <authorList>
            <person name="de Groot N.N."/>
        </authorList>
    </citation>
    <scope>NUCLEOTIDE SEQUENCE [LARGE SCALE GENOMIC DNA]</scope>
    <source>
        <strain evidence="7 8">Nm146</strain>
    </source>
</reference>
<dbReference type="PROSITE" id="PS51257">
    <property type="entry name" value="PROKAR_LIPOPROTEIN"/>
    <property type="match status" value="1"/>
</dbReference>
<evidence type="ECO:0000256" key="3">
    <source>
        <dbReference type="ARBA" id="ARBA00022729"/>
    </source>
</evidence>
<keyword evidence="5" id="KW-0564">Palmitate</keyword>
<protein>
    <submittedName>
        <fullName evidence="7">Predicted small secreted protein</fullName>
    </submittedName>
</protein>
<dbReference type="InterPro" id="IPR012556">
    <property type="entry name" value="Entericidin"/>
</dbReference>
<evidence type="ECO:0000256" key="4">
    <source>
        <dbReference type="ARBA" id="ARBA00023136"/>
    </source>
</evidence>
<name>A0A1I4PSI4_9PROT</name>
<keyword evidence="3" id="KW-0732">Signal</keyword>
<evidence type="ECO:0000256" key="6">
    <source>
        <dbReference type="ARBA" id="ARBA00023288"/>
    </source>
</evidence>
<dbReference type="Pfam" id="PF08085">
    <property type="entry name" value="Entericidin"/>
    <property type="match status" value="1"/>
</dbReference>
<dbReference type="STRING" id="52442.SAMN05421880_11265"/>
<evidence type="ECO:0000313" key="8">
    <source>
        <dbReference type="Proteomes" id="UP000199561"/>
    </source>
</evidence>
<evidence type="ECO:0000256" key="5">
    <source>
        <dbReference type="ARBA" id="ARBA00023139"/>
    </source>
</evidence>
<gene>
    <name evidence="7" type="ORF">SAMN05421880_11265</name>
</gene>
<dbReference type="GO" id="GO:0016020">
    <property type="term" value="C:membrane"/>
    <property type="evidence" value="ECO:0007669"/>
    <property type="project" value="InterPro"/>
</dbReference>